<evidence type="ECO:0000313" key="2">
    <source>
        <dbReference type="EMBL" id="MCQ4045457.1"/>
    </source>
</evidence>
<feature type="region of interest" description="Disordered" evidence="1">
    <location>
        <begin position="1"/>
        <end position="28"/>
    </location>
</feature>
<comment type="caution">
    <text evidence="2">The sequence shown here is derived from an EMBL/GenBank/DDBJ whole genome shotgun (WGS) entry which is preliminary data.</text>
</comment>
<feature type="compositionally biased region" description="Basic and acidic residues" evidence="1">
    <location>
        <begin position="7"/>
        <end position="16"/>
    </location>
</feature>
<gene>
    <name evidence="2" type="ORF">NON19_26345</name>
</gene>
<accession>A0ABT1PJB9</accession>
<evidence type="ECO:0000313" key="3">
    <source>
        <dbReference type="Proteomes" id="UP001206206"/>
    </source>
</evidence>
<organism evidence="2 3">
    <name type="scientific">Streptantibioticus rubrisoli</name>
    <dbReference type="NCBI Taxonomy" id="1387313"/>
    <lineage>
        <taxon>Bacteria</taxon>
        <taxon>Bacillati</taxon>
        <taxon>Actinomycetota</taxon>
        <taxon>Actinomycetes</taxon>
        <taxon>Kitasatosporales</taxon>
        <taxon>Streptomycetaceae</taxon>
        <taxon>Streptantibioticus</taxon>
    </lineage>
</organism>
<reference evidence="2 3" key="1">
    <citation type="submission" date="2022-06" db="EMBL/GenBank/DDBJ databases">
        <title>Draft genome sequence of type strain Streptomyces rubrisoli DSM 42083.</title>
        <authorList>
            <person name="Duangmal K."/>
            <person name="Klaysubun C."/>
        </authorList>
    </citation>
    <scope>NUCLEOTIDE SEQUENCE [LARGE SCALE GENOMIC DNA]</scope>
    <source>
        <strain evidence="2 3">DSM 42083</strain>
    </source>
</reference>
<name>A0ABT1PJB9_9ACTN</name>
<evidence type="ECO:0000256" key="1">
    <source>
        <dbReference type="SAM" id="MobiDB-lite"/>
    </source>
</evidence>
<dbReference type="Proteomes" id="UP001206206">
    <property type="component" value="Unassembled WGS sequence"/>
</dbReference>
<keyword evidence="3" id="KW-1185">Reference proteome</keyword>
<dbReference type="RefSeq" id="WP_255931591.1">
    <property type="nucleotide sequence ID" value="NZ_JANFNH010000042.1"/>
</dbReference>
<sequence length="188" mass="21616">MDGLYVVRHEPTWREEPEPEPDDGYDNGTDEKTVYALFGLAIYRANCLEHSLVNILAAAKLITAREQGEQLIRDPWTQGFKDMMGKLIRRAEVHTGAHPEVVADLARSLERRNFLVHHFWRERIQDMVTEAGRAKMCSDLKADCRLLTQADERLSEQVVTPILERLGVTAEAIQAQYAEERRKAMKRN</sequence>
<protein>
    <submittedName>
        <fullName evidence="2">Uncharacterized protein</fullName>
    </submittedName>
</protein>
<proteinExistence type="predicted"/>
<dbReference type="EMBL" id="JANFNH010000042">
    <property type="protein sequence ID" value="MCQ4045457.1"/>
    <property type="molecule type" value="Genomic_DNA"/>
</dbReference>